<comment type="caution">
    <text evidence="2">The sequence shown here is derived from an EMBL/GenBank/DDBJ whole genome shotgun (WGS) entry which is preliminary data.</text>
</comment>
<dbReference type="RefSeq" id="WP_219319014.1">
    <property type="nucleotide sequence ID" value="NZ_JAHWYN010000026.1"/>
</dbReference>
<organism evidence="2 3">
    <name type="scientific">Flavobacterium taihuense</name>
    <dbReference type="NCBI Taxonomy" id="2857508"/>
    <lineage>
        <taxon>Bacteria</taxon>
        <taxon>Pseudomonadati</taxon>
        <taxon>Bacteroidota</taxon>
        <taxon>Flavobacteriia</taxon>
        <taxon>Flavobacteriales</taxon>
        <taxon>Flavobacteriaceae</taxon>
        <taxon>Flavobacterium</taxon>
    </lineage>
</organism>
<keyword evidence="3" id="KW-1185">Reference proteome</keyword>
<feature type="signal peptide" evidence="1">
    <location>
        <begin position="1"/>
        <end position="18"/>
    </location>
</feature>
<reference evidence="2 3" key="1">
    <citation type="submission" date="2021-07" db="EMBL/GenBank/DDBJ databases">
        <title>Flavobacterium sp. nov. isolated from sediment on the Taihu Lake.</title>
        <authorList>
            <person name="Qu J.-H."/>
        </authorList>
    </citation>
    <scope>NUCLEOTIDE SEQUENCE [LARGE SCALE GENOMIC DNA]</scope>
    <source>
        <strain evidence="2 3">NAS39</strain>
    </source>
</reference>
<sequence>MKKVFLLLAVVFSATTFAQSTLKDDVDVVQSVYGKSKAELVTQYMALSGTQAAEFTKVYDAYEVERKKLGQEKIQFINQYATDYATLTDANADAIAKGVLKNNMAYDKLYSSYYEKAKKVVGALNATKFIQLEIYLQTEIRSSIQNAIPFVGELDMTKVK</sequence>
<gene>
    <name evidence="2" type="ORF">KZH69_18775</name>
</gene>
<evidence type="ECO:0000313" key="2">
    <source>
        <dbReference type="EMBL" id="MBW4362531.1"/>
    </source>
</evidence>
<evidence type="ECO:0008006" key="4">
    <source>
        <dbReference type="Google" id="ProtNLM"/>
    </source>
</evidence>
<name>A0ABS6Y0S7_9FLAO</name>
<feature type="chain" id="PRO_5046151622" description="OmpH family outer membrane protein" evidence="1">
    <location>
        <begin position="19"/>
        <end position="160"/>
    </location>
</feature>
<evidence type="ECO:0000256" key="1">
    <source>
        <dbReference type="SAM" id="SignalP"/>
    </source>
</evidence>
<evidence type="ECO:0000313" key="3">
    <source>
        <dbReference type="Proteomes" id="UP000812031"/>
    </source>
</evidence>
<dbReference type="Proteomes" id="UP000812031">
    <property type="component" value="Unassembled WGS sequence"/>
</dbReference>
<protein>
    <recommendedName>
        <fullName evidence="4">OmpH family outer membrane protein</fullName>
    </recommendedName>
</protein>
<keyword evidence="1" id="KW-0732">Signal</keyword>
<proteinExistence type="predicted"/>
<dbReference type="EMBL" id="JAHWYN010000026">
    <property type="protein sequence ID" value="MBW4362531.1"/>
    <property type="molecule type" value="Genomic_DNA"/>
</dbReference>
<accession>A0ABS6Y0S7</accession>